<dbReference type="InterPro" id="IPR000014">
    <property type="entry name" value="PAS"/>
</dbReference>
<dbReference type="Pfam" id="PF02518">
    <property type="entry name" value="HATPase_c"/>
    <property type="match status" value="1"/>
</dbReference>
<dbReference type="Gene3D" id="3.30.565.10">
    <property type="entry name" value="Histidine kinase-like ATPase, C-terminal domain"/>
    <property type="match status" value="1"/>
</dbReference>
<keyword evidence="6" id="KW-0175">Coiled coil</keyword>
<evidence type="ECO:0000259" key="7">
    <source>
        <dbReference type="PROSITE" id="PS50109"/>
    </source>
</evidence>
<dbReference type="GO" id="GO:0000155">
    <property type="term" value="F:phosphorelay sensor kinase activity"/>
    <property type="evidence" value="ECO:0007669"/>
    <property type="project" value="InterPro"/>
</dbReference>
<dbReference type="EC" id="2.7.13.3" evidence="2"/>
<name>X0W238_9ZZZZ</name>
<comment type="caution">
    <text evidence="9">The sequence shown here is derived from an EMBL/GenBank/DDBJ whole genome shotgun (WGS) entry which is preliminary data.</text>
</comment>
<evidence type="ECO:0000256" key="6">
    <source>
        <dbReference type="SAM" id="Coils"/>
    </source>
</evidence>
<dbReference type="PROSITE" id="PS50109">
    <property type="entry name" value="HIS_KIN"/>
    <property type="match status" value="1"/>
</dbReference>
<dbReference type="SUPFAM" id="SSF55785">
    <property type="entry name" value="PYP-like sensor domain (PAS domain)"/>
    <property type="match status" value="1"/>
</dbReference>
<dbReference type="NCBIfam" id="TIGR00229">
    <property type="entry name" value="sensory_box"/>
    <property type="match status" value="1"/>
</dbReference>
<accession>X0W238</accession>
<dbReference type="PANTHER" id="PTHR43304:SF1">
    <property type="entry name" value="PAC DOMAIN-CONTAINING PROTEIN"/>
    <property type="match status" value="1"/>
</dbReference>
<feature type="non-terminal residue" evidence="9">
    <location>
        <position position="258"/>
    </location>
</feature>
<feature type="coiled-coil region" evidence="6">
    <location>
        <begin position="45"/>
        <end position="76"/>
    </location>
</feature>
<dbReference type="InterPro" id="IPR001610">
    <property type="entry name" value="PAC"/>
</dbReference>
<dbReference type="SMART" id="SM00388">
    <property type="entry name" value="HisKA"/>
    <property type="match status" value="1"/>
</dbReference>
<dbReference type="InterPro" id="IPR036097">
    <property type="entry name" value="HisK_dim/P_sf"/>
</dbReference>
<feature type="domain" description="Histidine kinase" evidence="7">
    <location>
        <begin position="79"/>
        <end position="258"/>
    </location>
</feature>
<evidence type="ECO:0000259" key="8">
    <source>
        <dbReference type="PROSITE" id="PS50113"/>
    </source>
</evidence>
<dbReference type="InterPro" id="IPR035965">
    <property type="entry name" value="PAS-like_dom_sf"/>
</dbReference>
<evidence type="ECO:0000256" key="4">
    <source>
        <dbReference type="ARBA" id="ARBA00022679"/>
    </source>
</evidence>
<dbReference type="PROSITE" id="PS50113">
    <property type="entry name" value="PAC"/>
    <property type="match status" value="1"/>
</dbReference>
<sequence length="258" mass="28748">MVAKKEMIVDLENWNLTKNGESVCLLTSGVPILDNTGSLIGYRGVDRDITEIKRAEEELKETMADLERSNAELEQFAYVASHDLQEPLRMVSSFTQLLAQRYKGKLDADADDFITFAVDGANRMQRLINDLLAYSRVGTRGKPLQTTYCEAVIDQSLDNLKLAIENCGAVITHDPLPSVMADESQLVQLFQNLIDNAIKFRGDQPPRVHVGVESKDGEWVFSVRDNGIGIDPEHFDRIFVIFQRLHGKGGYAGTGMGL</sequence>
<dbReference type="SUPFAM" id="SSF47384">
    <property type="entry name" value="Homodimeric domain of signal transducing histidine kinase"/>
    <property type="match status" value="1"/>
</dbReference>
<dbReference type="SUPFAM" id="SSF55874">
    <property type="entry name" value="ATPase domain of HSP90 chaperone/DNA topoisomerase II/histidine kinase"/>
    <property type="match status" value="1"/>
</dbReference>
<protein>
    <recommendedName>
        <fullName evidence="2">histidine kinase</fullName>
        <ecNumber evidence="2">2.7.13.3</ecNumber>
    </recommendedName>
</protein>
<dbReference type="CDD" id="cd00082">
    <property type="entry name" value="HisKA"/>
    <property type="match status" value="1"/>
</dbReference>
<dbReference type="Gene3D" id="1.10.287.130">
    <property type="match status" value="1"/>
</dbReference>
<dbReference type="AlphaFoldDB" id="X0W238"/>
<evidence type="ECO:0000256" key="5">
    <source>
        <dbReference type="ARBA" id="ARBA00022777"/>
    </source>
</evidence>
<gene>
    <name evidence="9" type="ORF">S01H1_55348</name>
</gene>
<dbReference type="InterPro" id="IPR000700">
    <property type="entry name" value="PAS-assoc_C"/>
</dbReference>
<dbReference type="SMART" id="SM00086">
    <property type="entry name" value="PAC"/>
    <property type="match status" value="1"/>
</dbReference>
<dbReference type="InterPro" id="IPR052162">
    <property type="entry name" value="Sensor_kinase/Photoreceptor"/>
</dbReference>
<feature type="domain" description="PAC" evidence="8">
    <location>
        <begin position="9"/>
        <end position="61"/>
    </location>
</feature>
<evidence type="ECO:0000256" key="1">
    <source>
        <dbReference type="ARBA" id="ARBA00000085"/>
    </source>
</evidence>
<comment type="catalytic activity">
    <reaction evidence="1">
        <text>ATP + protein L-histidine = ADP + protein N-phospho-L-histidine.</text>
        <dbReference type="EC" id="2.7.13.3"/>
    </reaction>
</comment>
<dbReference type="EMBL" id="BARS01035975">
    <property type="protein sequence ID" value="GAG24600.1"/>
    <property type="molecule type" value="Genomic_DNA"/>
</dbReference>
<keyword evidence="5" id="KW-0418">Kinase</keyword>
<dbReference type="InterPro" id="IPR003661">
    <property type="entry name" value="HisK_dim/P_dom"/>
</dbReference>
<proteinExistence type="predicted"/>
<dbReference type="InterPro" id="IPR003594">
    <property type="entry name" value="HATPase_dom"/>
</dbReference>
<dbReference type="SMART" id="SM00387">
    <property type="entry name" value="HATPase_c"/>
    <property type="match status" value="1"/>
</dbReference>
<keyword evidence="4" id="KW-0808">Transferase</keyword>
<evidence type="ECO:0000256" key="2">
    <source>
        <dbReference type="ARBA" id="ARBA00012438"/>
    </source>
</evidence>
<keyword evidence="3" id="KW-0597">Phosphoprotein</keyword>
<evidence type="ECO:0000256" key="3">
    <source>
        <dbReference type="ARBA" id="ARBA00022553"/>
    </source>
</evidence>
<dbReference type="Gene3D" id="3.30.450.20">
    <property type="entry name" value="PAS domain"/>
    <property type="match status" value="1"/>
</dbReference>
<dbReference type="PANTHER" id="PTHR43304">
    <property type="entry name" value="PHYTOCHROME-LIKE PROTEIN CPH1"/>
    <property type="match status" value="1"/>
</dbReference>
<dbReference type="InterPro" id="IPR005467">
    <property type="entry name" value="His_kinase_dom"/>
</dbReference>
<reference evidence="9" key="1">
    <citation type="journal article" date="2014" name="Front. Microbiol.">
        <title>High frequency of phylogenetically diverse reductive dehalogenase-homologous genes in deep subseafloor sedimentary metagenomes.</title>
        <authorList>
            <person name="Kawai M."/>
            <person name="Futagami T."/>
            <person name="Toyoda A."/>
            <person name="Takaki Y."/>
            <person name="Nishi S."/>
            <person name="Hori S."/>
            <person name="Arai W."/>
            <person name="Tsubouchi T."/>
            <person name="Morono Y."/>
            <person name="Uchiyama I."/>
            <person name="Ito T."/>
            <person name="Fujiyama A."/>
            <person name="Inagaki F."/>
            <person name="Takami H."/>
        </authorList>
    </citation>
    <scope>NUCLEOTIDE SEQUENCE</scope>
    <source>
        <strain evidence="9">Expedition CK06-06</strain>
    </source>
</reference>
<organism evidence="9">
    <name type="scientific">marine sediment metagenome</name>
    <dbReference type="NCBI Taxonomy" id="412755"/>
    <lineage>
        <taxon>unclassified sequences</taxon>
        <taxon>metagenomes</taxon>
        <taxon>ecological metagenomes</taxon>
    </lineage>
</organism>
<dbReference type="Pfam" id="PF00512">
    <property type="entry name" value="HisKA"/>
    <property type="match status" value="1"/>
</dbReference>
<dbReference type="InterPro" id="IPR036890">
    <property type="entry name" value="HATPase_C_sf"/>
</dbReference>
<evidence type="ECO:0000313" key="9">
    <source>
        <dbReference type="EMBL" id="GAG24600.1"/>
    </source>
</evidence>